<reference evidence="3" key="1">
    <citation type="submission" date="2020-06" db="EMBL/GenBank/DDBJ databases">
        <title>Legume-microbial interactions unlock mineral nutrients during tropical forest succession.</title>
        <authorList>
            <person name="Epihov D.Z."/>
        </authorList>
    </citation>
    <scope>NUCLEOTIDE SEQUENCE [LARGE SCALE GENOMIC DNA]</scope>
    <source>
        <strain evidence="3">Pan2503</strain>
    </source>
</reference>
<evidence type="ECO:0000259" key="2">
    <source>
        <dbReference type="Pfam" id="PF04909"/>
    </source>
</evidence>
<evidence type="ECO:0000313" key="3">
    <source>
        <dbReference type="EMBL" id="MBA0087842.1"/>
    </source>
</evidence>
<dbReference type="GO" id="GO:0019748">
    <property type="term" value="P:secondary metabolic process"/>
    <property type="evidence" value="ECO:0007669"/>
    <property type="project" value="TreeGrafter"/>
</dbReference>
<evidence type="ECO:0000256" key="1">
    <source>
        <dbReference type="ARBA" id="ARBA00023239"/>
    </source>
</evidence>
<dbReference type="GO" id="GO:0016831">
    <property type="term" value="F:carboxy-lyase activity"/>
    <property type="evidence" value="ECO:0007669"/>
    <property type="project" value="InterPro"/>
</dbReference>
<dbReference type="GO" id="GO:0016787">
    <property type="term" value="F:hydrolase activity"/>
    <property type="evidence" value="ECO:0007669"/>
    <property type="project" value="UniProtKB-KW"/>
</dbReference>
<dbReference type="AlphaFoldDB" id="A0A7V8SZM2"/>
<protein>
    <submittedName>
        <fullName evidence="3">Amidohydrolase</fullName>
    </submittedName>
</protein>
<dbReference type="GO" id="GO:0005737">
    <property type="term" value="C:cytoplasm"/>
    <property type="evidence" value="ECO:0007669"/>
    <property type="project" value="TreeGrafter"/>
</dbReference>
<dbReference type="Gene3D" id="3.20.20.140">
    <property type="entry name" value="Metal-dependent hydrolases"/>
    <property type="match status" value="1"/>
</dbReference>
<dbReference type="PANTHER" id="PTHR21240">
    <property type="entry name" value="2-AMINO-3-CARBOXYLMUCONATE-6-SEMIALDEHYDE DECARBOXYLASE"/>
    <property type="match status" value="1"/>
</dbReference>
<comment type="caution">
    <text evidence="3">The sequence shown here is derived from an EMBL/GenBank/DDBJ whole genome shotgun (WGS) entry which is preliminary data.</text>
</comment>
<evidence type="ECO:0000313" key="4">
    <source>
        <dbReference type="Proteomes" id="UP000567293"/>
    </source>
</evidence>
<name>A0A7V8SZM2_9BACT</name>
<organism evidence="3 4">
    <name type="scientific">Candidatus Acidiferrum panamense</name>
    <dbReference type="NCBI Taxonomy" id="2741543"/>
    <lineage>
        <taxon>Bacteria</taxon>
        <taxon>Pseudomonadati</taxon>
        <taxon>Acidobacteriota</taxon>
        <taxon>Terriglobia</taxon>
        <taxon>Candidatus Acidiferrales</taxon>
        <taxon>Candidatus Acidiferrum</taxon>
    </lineage>
</organism>
<dbReference type="InterPro" id="IPR032465">
    <property type="entry name" value="ACMSD"/>
</dbReference>
<dbReference type="Proteomes" id="UP000567293">
    <property type="component" value="Unassembled WGS sequence"/>
</dbReference>
<gene>
    <name evidence="3" type="ORF">HRJ53_22885</name>
</gene>
<proteinExistence type="predicted"/>
<dbReference type="EMBL" id="JACDQQ010002212">
    <property type="protein sequence ID" value="MBA0087842.1"/>
    <property type="molecule type" value="Genomic_DNA"/>
</dbReference>
<feature type="domain" description="Amidohydrolase-related" evidence="2">
    <location>
        <begin position="41"/>
        <end position="277"/>
    </location>
</feature>
<dbReference type="InterPro" id="IPR032466">
    <property type="entry name" value="Metal_Hydrolase"/>
</dbReference>
<feature type="non-terminal residue" evidence="3">
    <location>
        <position position="1"/>
    </location>
</feature>
<keyword evidence="4" id="KW-1185">Reference proteome</keyword>
<dbReference type="InterPro" id="IPR006680">
    <property type="entry name" value="Amidohydro-rel"/>
</dbReference>
<dbReference type="PANTHER" id="PTHR21240:SF28">
    <property type="entry name" value="ISO-OROTATE DECARBOXYLASE (EUROFUNG)"/>
    <property type="match status" value="1"/>
</dbReference>
<keyword evidence="1" id="KW-0456">Lyase</keyword>
<dbReference type="SUPFAM" id="SSF51556">
    <property type="entry name" value="Metallo-dependent hydrolases"/>
    <property type="match status" value="1"/>
</dbReference>
<accession>A0A7V8SZM2</accession>
<sequence length="282" mass="30889">APSPAWTPARSIDEMDKSGIAISVLSLSPPNVVFPDAALARRLSREVNEYGAKMVKDYPSRFGLFAVLPLPDVEASLREIEYALDTLKADGIGLMTSYGDKWLGDAALAPVWEELNRRKAVIYTHPHTPSCCENLKDEVGAGTIEWATDTTRTVASVVFSGTASRFPEIRWIFSHGGGTTPFLLSRFQVAEAGLKDKAKRLPNGYLSELKKFYYDTAQANHPGALGALLKLVTPSQILYGTDYPYRTGAEENEGLGAQRFAAKDLRAIERDNALRLIPTLQA</sequence>
<dbReference type="Pfam" id="PF04909">
    <property type="entry name" value="Amidohydro_2"/>
    <property type="match status" value="1"/>
</dbReference>